<reference evidence="3 4" key="1">
    <citation type="journal article" date="2013" name="Curr. Biol.">
        <title>The Genome of the Foraminiferan Reticulomyxa filosa.</title>
        <authorList>
            <person name="Glockner G."/>
            <person name="Hulsmann N."/>
            <person name="Schleicher M."/>
            <person name="Noegel A.A."/>
            <person name="Eichinger L."/>
            <person name="Gallinger C."/>
            <person name="Pawlowski J."/>
            <person name="Sierra R."/>
            <person name="Euteneuer U."/>
            <person name="Pillet L."/>
            <person name="Moustafa A."/>
            <person name="Platzer M."/>
            <person name="Groth M."/>
            <person name="Szafranski K."/>
            <person name="Schliwa M."/>
        </authorList>
    </citation>
    <scope>NUCLEOTIDE SEQUENCE [LARGE SCALE GENOMIC DNA]</scope>
</reference>
<dbReference type="GO" id="GO:0005524">
    <property type="term" value="F:ATP binding"/>
    <property type="evidence" value="ECO:0007669"/>
    <property type="project" value="InterPro"/>
</dbReference>
<dbReference type="GO" id="GO:0005634">
    <property type="term" value="C:nucleus"/>
    <property type="evidence" value="ECO:0007669"/>
    <property type="project" value="TreeGrafter"/>
</dbReference>
<dbReference type="EMBL" id="ASPP01011357">
    <property type="protein sequence ID" value="ETO21734.1"/>
    <property type="molecule type" value="Genomic_DNA"/>
</dbReference>
<evidence type="ECO:0000259" key="2">
    <source>
        <dbReference type="PROSITE" id="PS50011"/>
    </source>
</evidence>
<protein>
    <recommendedName>
        <fullName evidence="2">Protein kinase domain-containing protein</fullName>
    </recommendedName>
</protein>
<proteinExistence type="predicted"/>
<dbReference type="InterPro" id="IPR011009">
    <property type="entry name" value="Kinase-like_dom_sf"/>
</dbReference>
<dbReference type="SUPFAM" id="SSF56112">
    <property type="entry name" value="Protein kinase-like (PK-like)"/>
    <property type="match status" value="1"/>
</dbReference>
<dbReference type="PROSITE" id="PS00108">
    <property type="entry name" value="PROTEIN_KINASE_ST"/>
    <property type="match status" value="1"/>
</dbReference>
<name>X6N7K2_RETFI</name>
<gene>
    <name evidence="3" type="ORF">RFI_15467</name>
</gene>
<sequence>MDKSFPNVATHWTVAIENNSLDLEAIKSVTRQLLRALVNLHAMDIAHRDVKPENVLVIADKQAGRNNSSYQNEDCNEKNGNENANENKNGNENEGEDKDEDENEKEWLQIKLIDFGSAVCLSTSKATQWFPSLNDWVGTLTYMSPERYGSRSLAYGDDYLYDYEDDCCEYNYNYCCSHNGDDGVGNGCNCSCGCSASLGSGSGCGCGCGSDGDVDEERKRKRGEEFCNQEKKSENCRQKENEEEAKEAEEEEEEEGRDMQEWQMFSSDVWSVGVICYEMVYQKRLTNYKGIVEFSIQLSAYIGSCPTLHSVAADY</sequence>
<dbReference type="InterPro" id="IPR008271">
    <property type="entry name" value="Ser/Thr_kinase_AS"/>
</dbReference>
<dbReference type="PROSITE" id="PS50011">
    <property type="entry name" value="PROTEIN_KINASE_DOM"/>
    <property type="match status" value="1"/>
</dbReference>
<dbReference type="AlphaFoldDB" id="X6N7K2"/>
<evidence type="ECO:0000313" key="4">
    <source>
        <dbReference type="Proteomes" id="UP000023152"/>
    </source>
</evidence>
<dbReference type="Gene3D" id="1.10.510.10">
    <property type="entry name" value="Transferase(Phosphotransferase) domain 1"/>
    <property type="match status" value="1"/>
</dbReference>
<evidence type="ECO:0000256" key="1">
    <source>
        <dbReference type="SAM" id="MobiDB-lite"/>
    </source>
</evidence>
<accession>X6N7K2</accession>
<dbReference type="GO" id="GO:0004674">
    <property type="term" value="F:protein serine/threonine kinase activity"/>
    <property type="evidence" value="ECO:0007669"/>
    <property type="project" value="TreeGrafter"/>
</dbReference>
<evidence type="ECO:0000313" key="3">
    <source>
        <dbReference type="EMBL" id="ETO21734.1"/>
    </source>
</evidence>
<organism evidence="3 4">
    <name type="scientific">Reticulomyxa filosa</name>
    <dbReference type="NCBI Taxonomy" id="46433"/>
    <lineage>
        <taxon>Eukaryota</taxon>
        <taxon>Sar</taxon>
        <taxon>Rhizaria</taxon>
        <taxon>Retaria</taxon>
        <taxon>Foraminifera</taxon>
        <taxon>Monothalamids</taxon>
        <taxon>Reticulomyxidae</taxon>
        <taxon>Reticulomyxa</taxon>
    </lineage>
</organism>
<dbReference type="Pfam" id="PF00069">
    <property type="entry name" value="Pkinase"/>
    <property type="match status" value="1"/>
</dbReference>
<dbReference type="PANTHER" id="PTHR44167:SF24">
    <property type="entry name" value="SERINE_THREONINE-PROTEIN KINASE CHK2"/>
    <property type="match status" value="1"/>
</dbReference>
<feature type="region of interest" description="Disordered" evidence="1">
    <location>
        <begin position="238"/>
        <end position="259"/>
    </location>
</feature>
<dbReference type="OrthoDB" id="10252171at2759"/>
<feature type="region of interest" description="Disordered" evidence="1">
    <location>
        <begin position="66"/>
        <end position="103"/>
    </location>
</feature>
<dbReference type="Proteomes" id="UP000023152">
    <property type="component" value="Unassembled WGS sequence"/>
</dbReference>
<comment type="caution">
    <text evidence="3">The sequence shown here is derived from an EMBL/GenBank/DDBJ whole genome shotgun (WGS) entry which is preliminary data.</text>
</comment>
<dbReference type="GO" id="GO:0044773">
    <property type="term" value="P:mitotic DNA damage checkpoint signaling"/>
    <property type="evidence" value="ECO:0007669"/>
    <property type="project" value="TreeGrafter"/>
</dbReference>
<dbReference type="InterPro" id="IPR000719">
    <property type="entry name" value="Prot_kinase_dom"/>
</dbReference>
<keyword evidence="4" id="KW-1185">Reference proteome</keyword>
<feature type="compositionally biased region" description="Acidic residues" evidence="1">
    <location>
        <begin position="93"/>
        <end position="103"/>
    </location>
</feature>
<feature type="compositionally biased region" description="Acidic residues" evidence="1">
    <location>
        <begin position="241"/>
        <end position="256"/>
    </location>
</feature>
<dbReference type="SMART" id="SM00220">
    <property type="entry name" value="S_TKc"/>
    <property type="match status" value="1"/>
</dbReference>
<feature type="compositionally biased region" description="Low complexity" evidence="1">
    <location>
        <begin position="81"/>
        <end position="92"/>
    </location>
</feature>
<feature type="domain" description="Protein kinase" evidence="2">
    <location>
        <begin position="1"/>
        <end position="315"/>
    </location>
</feature>
<dbReference type="PANTHER" id="PTHR44167">
    <property type="entry name" value="OVARIAN-SPECIFIC SERINE/THREONINE-PROTEIN KINASE LOK-RELATED"/>
    <property type="match status" value="1"/>
</dbReference>